<feature type="region of interest" description="Disordered" evidence="1">
    <location>
        <begin position="1"/>
        <end position="29"/>
    </location>
</feature>
<sequence length="508" mass="58365">MANKTKKITKKKRQPVKNKNQKKKHPKKKHKFQKKYLLWLAYILLAFVIAVSIFHVFKILPHGVSKTSSETKTEHVELLTDVTYKSGDEMNYDHEIFDKVNETINEANDFIIMDMFLFNSYKTGDKTYPDIANRLTQSLIAKKQENPNMRIIVITDPLNSFYGSYTPENIKDLKEYNIDVQYTDLNKLRDSNPIYSGTYRTFFQWFGNSENGKLSNPISSEAPDVTVRGYLGILNMKANHRKTLVTEKHGMVLSSNPHDSSGYHQNVGVRVTGPIQNALIKSELAVANMSGAQYSASDFKINHNSWRDDATYSVQLATEGKIKEQIIKNIKKTQSKDRISIGMFYLSDRDVINELIKASKRNVKIKLILDINKEAFGKEKPGVPNKPVASELVNRSKGNIKVKWALSNGEQYHSKYLLFEQNENKNATMILGSSNLTRRNMGDYNLESDIIIKGKQTDEAFAKLSRTFNDAWDNKEHTMTAQYDDFKDESLWKRVMYRIQEKTGLSSF</sequence>
<evidence type="ECO:0000256" key="2">
    <source>
        <dbReference type="SAM" id="Phobius"/>
    </source>
</evidence>
<gene>
    <name evidence="4" type="ORF">BU072_09565</name>
</gene>
<feature type="transmembrane region" description="Helical" evidence="2">
    <location>
        <begin position="36"/>
        <end position="57"/>
    </location>
</feature>
<dbReference type="RefSeq" id="WP_107536434.1">
    <property type="nucleotide sequence ID" value="NZ_BMDF01000004.1"/>
</dbReference>
<dbReference type="InterPro" id="IPR025202">
    <property type="entry name" value="PLD-like_dom"/>
</dbReference>
<protein>
    <recommendedName>
        <fullName evidence="3">PLD phosphodiesterase domain-containing protein</fullName>
    </recommendedName>
</protein>
<dbReference type="STRING" id="1167632.GCA_000286335_01842"/>
<dbReference type="GeneID" id="64117271"/>
<feature type="domain" description="PLD phosphodiesterase" evidence="3">
    <location>
        <begin position="408"/>
        <end position="440"/>
    </location>
</feature>
<evidence type="ECO:0000256" key="1">
    <source>
        <dbReference type="SAM" id="MobiDB-lite"/>
    </source>
</evidence>
<keyword evidence="2" id="KW-0472">Membrane</keyword>
<reference evidence="4 5" key="1">
    <citation type="journal article" date="2016" name="Front. Microbiol.">
        <title>Comprehensive Phylogenetic Analysis of Bovine Non-aureus Staphylococci Species Based on Whole-Genome Sequencing.</title>
        <authorList>
            <person name="Naushad S."/>
            <person name="Barkema H.W."/>
            <person name="Luby C."/>
            <person name="Condas L.A."/>
            <person name="Nobrega D.B."/>
            <person name="Carson D.A."/>
            <person name="De Buck J."/>
        </authorList>
    </citation>
    <scope>NUCLEOTIDE SEQUENCE [LARGE SCALE GENOMIC DNA]</scope>
    <source>
        <strain evidence="4 5">SNUC 2204</strain>
    </source>
</reference>
<dbReference type="AlphaFoldDB" id="A0A2T4PS93"/>
<dbReference type="Pfam" id="PF13091">
    <property type="entry name" value="PLDc_2"/>
    <property type="match status" value="1"/>
</dbReference>
<dbReference type="PROSITE" id="PS50035">
    <property type="entry name" value="PLD"/>
    <property type="match status" value="1"/>
</dbReference>
<keyword evidence="2" id="KW-1133">Transmembrane helix</keyword>
<comment type="caution">
    <text evidence="4">The sequence shown here is derived from an EMBL/GenBank/DDBJ whole genome shotgun (WGS) entry which is preliminary data.</text>
</comment>
<dbReference type="Proteomes" id="UP000241209">
    <property type="component" value="Unassembled WGS sequence"/>
</dbReference>
<dbReference type="GO" id="GO:0003824">
    <property type="term" value="F:catalytic activity"/>
    <property type="evidence" value="ECO:0007669"/>
    <property type="project" value="InterPro"/>
</dbReference>
<evidence type="ECO:0000313" key="5">
    <source>
        <dbReference type="Proteomes" id="UP000241209"/>
    </source>
</evidence>
<proteinExistence type="predicted"/>
<evidence type="ECO:0000313" key="4">
    <source>
        <dbReference type="EMBL" id="PTI29176.1"/>
    </source>
</evidence>
<dbReference type="InterPro" id="IPR001736">
    <property type="entry name" value="PLipase_D/transphosphatidylase"/>
</dbReference>
<dbReference type="Gene3D" id="3.30.870.10">
    <property type="entry name" value="Endonuclease Chain A"/>
    <property type="match status" value="2"/>
</dbReference>
<organism evidence="4 5">
    <name type="scientific">Mammaliicoccus vitulinus</name>
    <dbReference type="NCBI Taxonomy" id="71237"/>
    <lineage>
        <taxon>Bacteria</taxon>
        <taxon>Bacillati</taxon>
        <taxon>Bacillota</taxon>
        <taxon>Bacilli</taxon>
        <taxon>Bacillales</taxon>
        <taxon>Staphylococcaceae</taxon>
        <taxon>Mammaliicoccus</taxon>
    </lineage>
</organism>
<dbReference type="EMBL" id="PZFK01000018">
    <property type="protein sequence ID" value="PTI29176.1"/>
    <property type="molecule type" value="Genomic_DNA"/>
</dbReference>
<accession>A0A2T4PS93</accession>
<dbReference type="CDD" id="cd09129">
    <property type="entry name" value="PLDc_unchar2_1"/>
    <property type="match status" value="1"/>
</dbReference>
<keyword evidence="2" id="KW-0812">Transmembrane</keyword>
<dbReference type="SUPFAM" id="SSF56024">
    <property type="entry name" value="Phospholipase D/nuclease"/>
    <property type="match status" value="2"/>
</dbReference>
<name>A0A2T4PS93_9STAP</name>
<dbReference type="GO" id="GO:0006793">
    <property type="term" value="P:phosphorus metabolic process"/>
    <property type="evidence" value="ECO:0007669"/>
    <property type="project" value="UniProtKB-ARBA"/>
</dbReference>
<evidence type="ECO:0000259" key="3">
    <source>
        <dbReference type="PROSITE" id="PS50035"/>
    </source>
</evidence>